<accession>A0A0S1SRQ1</accession>
<dbReference type="GO" id="GO:0004087">
    <property type="term" value="F:carbamoyl-phosphate synthase (ammonia) activity"/>
    <property type="evidence" value="ECO:0007669"/>
    <property type="project" value="UniProtKB-EC"/>
</dbReference>
<keyword evidence="12" id="KW-0665">Pyrimidine biosynthesis</keyword>
<evidence type="ECO:0000256" key="2">
    <source>
        <dbReference type="ARBA" id="ARBA00004730"/>
    </source>
</evidence>
<dbReference type="SMART" id="SM01096">
    <property type="entry name" value="CPSase_L_D3"/>
    <property type="match status" value="1"/>
</dbReference>
<dbReference type="InterPro" id="IPR011607">
    <property type="entry name" value="MGS-like_dom"/>
</dbReference>
<dbReference type="Pfam" id="PF02142">
    <property type="entry name" value="MGS"/>
    <property type="match status" value="1"/>
</dbReference>
<dbReference type="GO" id="GO:0006221">
    <property type="term" value="P:pyrimidine nucleotide biosynthetic process"/>
    <property type="evidence" value="ECO:0007669"/>
    <property type="project" value="UniProtKB-KW"/>
</dbReference>
<dbReference type="FunFam" id="1.10.1030.10:FF:000002">
    <property type="entry name" value="Carbamoyl-phosphate synthase large chain"/>
    <property type="match status" value="1"/>
</dbReference>
<dbReference type="SUPFAM" id="SSF52335">
    <property type="entry name" value="Methylglyoxal synthase-like"/>
    <property type="match status" value="1"/>
</dbReference>
<dbReference type="Gene3D" id="3.30.1490.20">
    <property type="entry name" value="ATP-grasp fold, A domain"/>
    <property type="match status" value="1"/>
</dbReference>
<dbReference type="FunFam" id="3.30.470.20:FF:000001">
    <property type="entry name" value="Carbamoyl-phosphate synthase large chain"/>
    <property type="match status" value="1"/>
</dbReference>
<dbReference type="InterPro" id="IPR011761">
    <property type="entry name" value="ATP-grasp"/>
</dbReference>
<evidence type="ECO:0000256" key="9">
    <source>
        <dbReference type="ARBA" id="ARBA00022741"/>
    </source>
</evidence>
<evidence type="ECO:0000256" key="5">
    <source>
        <dbReference type="ARBA" id="ARBA00022598"/>
    </source>
</evidence>
<evidence type="ECO:0000256" key="11">
    <source>
        <dbReference type="ARBA" id="ARBA00022842"/>
    </source>
</evidence>
<comment type="pathway">
    <text evidence="2">Amino-acid biosynthesis; L-arginine biosynthesis.</text>
</comment>
<evidence type="ECO:0000256" key="15">
    <source>
        <dbReference type="PROSITE-ProRule" id="PRU00409"/>
    </source>
</evidence>
<dbReference type="InterPro" id="IPR005480">
    <property type="entry name" value="CPSase_lsu_oligo"/>
</dbReference>
<comment type="similarity">
    <text evidence="3">Belongs to the CarB family.</text>
</comment>
<dbReference type="SMART" id="SM00851">
    <property type="entry name" value="MGS"/>
    <property type="match status" value="1"/>
</dbReference>
<organism evidence="19 20">
    <name type="scientific">Candidatus Peribacter riflensis</name>
    <dbReference type="NCBI Taxonomy" id="1735162"/>
    <lineage>
        <taxon>Bacteria</taxon>
        <taxon>Candidatus Peregrinibacteriota</taxon>
        <taxon>Candidatus Peribacteria</taxon>
        <taxon>Candidatus Peribacterales</taxon>
        <taxon>Candidatus Peribacteraceae</taxon>
        <taxon>Candidatus Peribacter</taxon>
    </lineage>
</organism>
<dbReference type="PROSITE" id="PS51855">
    <property type="entry name" value="MGS"/>
    <property type="match status" value="1"/>
</dbReference>
<dbReference type="Gene3D" id="3.40.50.20">
    <property type="match status" value="2"/>
</dbReference>
<proteinExistence type="inferred from homology"/>
<accession>A0A0S1SUM6</accession>
<dbReference type="PATRIC" id="fig|1735161.3.peg.353"/>
<sequence length="1095" mass="120349">MNAVRGAGPRGPQKGTGRQFPDAANSDLKDLHGKTILLLGSGALKIGEAGEFDYSGSQAIKAFKEEGARIVLVNPNIATNQTSWGLADHVYFVPVTPAFVERIIAQERPQAIALSFGGQTALNCGLALADTGVLKKFDVEVLGTSVESIRKTEDRALFNAELASIDVAVPRSFAVESIEAAVDAAKNIGYPVIVRGAFALGGKGSGRAMNEQELRQIGKVAFVESPQILVEEDLTGWKEIEYEVVRDVSDNCITVCNMENVDPLGIHTGESIVIAPSQTLDNFDYQMLRSIALKVIRHLKIVGECNIQYALDPKSRRYRVIEVNARLSRSSALASKATGYPLAFIAAKLALGFTLPDLKNAITQVTCADFEPALDYVAVKMPRWDLQKFRHVSDAVTSEMKSVGEVMALGRTFEEALQKAIRMLNIGEEGLAPCSMKFGDVGKEIKRPTPRRLFALAAALAGEWTTEEASIATGIDRWFLERIRSCTLIAAELRQTRAQTPLTPDLLRRAKRSGFSDKAIAQLSDQKHNEIRALRLAHGITPVVKQIDTLAGEFPAQTNYLYLTYHGSEHDVTFDTDQPRAIVLGGGPYSIGSSVEFDWCCVQAAHELQRQNFDVFMINSNPETVSTDYDECDALFFEELTEERVRDIADLTHPTGIVVSMGGQIPNSLAPKLAAVGLQILGTAPKDIDRAEDRHKFSSLLDELKIDQPEWKEFSEVSGASSFAETVGYPVIVRPSYVLSGASMAVVHSRDDLEDYVQQSAFVNKEAPIVISKFEVGAKEIDFDGVAQDGQLLLYAISEHVENAGVHSGDATLVLPPQRVNLETLRRVKQIAKGIAQGLHISGPFNLQLLAKENRLKVIECNLRASRSFPFASKVTGVNFITLATQALLRKAPADVRYQTIDLDHVGVKAAQFSFSRLRGADPRLGVEMASTGEVACFGENAEQALLLALVAVGFKLPKKNILVTIGHIEDKLDMFPAIKRLAERGYGFFATQRTHEFLESRGIPSVLLHKISEPRSPNIREYLEQKRVDLVINVPTHSSSVEQTDGYFIRRLATDHGIPLITNVQLAKRVEEALFRETPENLPLMKWPELLQER</sequence>
<dbReference type="FunFam" id="3.40.50.20:FF:000001">
    <property type="entry name" value="Carbamoyl-phosphate synthase large chain"/>
    <property type="match status" value="1"/>
</dbReference>
<evidence type="ECO:0000259" key="18">
    <source>
        <dbReference type="PROSITE" id="PS51855"/>
    </source>
</evidence>
<dbReference type="PROSITE" id="PS00867">
    <property type="entry name" value="CPSASE_2"/>
    <property type="match status" value="2"/>
</dbReference>
<comment type="cofactor">
    <cofactor evidence="1">
        <name>Mn(2+)</name>
        <dbReference type="ChEBI" id="CHEBI:29035"/>
    </cofactor>
</comment>
<keyword evidence="8" id="KW-0677">Repeat</keyword>
<dbReference type="InterPro" id="IPR013815">
    <property type="entry name" value="ATP_grasp_subdomain_1"/>
</dbReference>
<reference evidence="20" key="1">
    <citation type="submission" date="2015-10" db="EMBL/GenBank/DDBJ databases">
        <title>Analysis of five complete genome sequences for members of the class Peribacteria in the recently recognized Peregrinibacteria bacterial phylum.</title>
        <authorList>
            <person name="Anantharaman K."/>
            <person name="Brown C.T."/>
            <person name="Burstein D."/>
            <person name="Castelle C.J."/>
            <person name="Probst A.J."/>
            <person name="Thomas B.C."/>
            <person name="Williams K.H."/>
            <person name="Banfield J.F."/>
        </authorList>
    </citation>
    <scope>NUCLEOTIDE SEQUENCE [LARGE SCALE GENOMIC DNA]</scope>
</reference>
<name>A0A0S1SUM6_9BACT</name>
<evidence type="ECO:0000256" key="6">
    <source>
        <dbReference type="ARBA" id="ARBA00022605"/>
    </source>
</evidence>
<dbReference type="FunFam" id="3.40.50.20:FF:000002">
    <property type="entry name" value="Carbamoyl-phosphate synthase large chain"/>
    <property type="match status" value="1"/>
</dbReference>
<evidence type="ECO:0000256" key="1">
    <source>
        <dbReference type="ARBA" id="ARBA00001936"/>
    </source>
</evidence>
<dbReference type="Pfam" id="PF02786">
    <property type="entry name" value="CPSase_L_D2"/>
    <property type="match status" value="2"/>
</dbReference>
<evidence type="ECO:0000256" key="13">
    <source>
        <dbReference type="ARBA" id="ARBA00023211"/>
    </source>
</evidence>
<dbReference type="PRINTS" id="PR00098">
    <property type="entry name" value="CPSASE"/>
</dbReference>
<evidence type="ECO:0000256" key="3">
    <source>
        <dbReference type="ARBA" id="ARBA00009799"/>
    </source>
</evidence>
<dbReference type="SUPFAM" id="SSF56059">
    <property type="entry name" value="Glutathione synthetase ATP-binding domain-like"/>
    <property type="match status" value="2"/>
</dbReference>
<dbReference type="InterPro" id="IPR016185">
    <property type="entry name" value="PreATP-grasp_dom_sf"/>
</dbReference>
<keyword evidence="4" id="KW-0055">Arginine biosynthesis</keyword>
<feature type="domain" description="MGS-like" evidence="18">
    <location>
        <begin position="955"/>
        <end position="1095"/>
    </location>
</feature>
<evidence type="ECO:0000256" key="12">
    <source>
        <dbReference type="ARBA" id="ARBA00022975"/>
    </source>
</evidence>
<dbReference type="NCBIfam" id="NF003671">
    <property type="entry name" value="PRK05294.1"/>
    <property type="match status" value="1"/>
</dbReference>
<dbReference type="FunFam" id="3.30.470.20:FF:000051">
    <property type="entry name" value="Carbamoyl phosphate synthetase II"/>
    <property type="match status" value="1"/>
</dbReference>
<dbReference type="GO" id="GO:0005524">
    <property type="term" value="F:ATP binding"/>
    <property type="evidence" value="ECO:0007669"/>
    <property type="project" value="UniProtKB-UniRule"/>
</dbReference>
<feature type="region of interest" description="Disordered" evidence="16">
    <location>
        <begin position="1"/>
        <end position="24"/>
    </location>
</feature>
<gene>
    <name evidence="19" type="ORF">PeribacterD1_0354</name>
</gene>
<evidence type="ECO:0000256" key="7">
    <source>
        <dbReference type="ARBA" id="ARBA00022723"/>
    </source>
</evidence>
<dbReference type="Gene3D" id="3.30.470.20">
    <property type="entry name" value="ATP-grasp fold, B domain"/>
    <property type="match status" value="2"/>
</dbReference>
<reference evidence="19 20" key="2">
    <citation type="journal article" date="2016" name="PeerJ">
        <title>Analysis of five complete genome sequences for members of the class Peribacteria in the recently recognized Peregrinibacteria bacterial phylum.</title>
        <authorList>
            <person name="Anantharaman K."/>
            <person name="Brown C.T."/>
            <person name="Burstein D."/>
            <person name="Castelle C.J."/>
            <person name="Probst A.J."/>
            <person name="Thomas B.C."/>
            <person name="Williams K.H."/>
            <person name="Banfield J.F."/>
        </authorList>
    </citation>
    <scope>NUCLEOTIDE SEQUENCE [LARGE SCALE GENOMIC DNA]</scope>
    <source>
        <strain evidence="19">RIFOXYD1_FULL_PER-ii_59_16</strain>
    </source>
</reference>
<dbReference type="InterPro" id="IPR005483">
    <property type="entry name" value="CPSase_dom"/>
</dbReference>
<keyword evidence="5" id="KW-0436">Ligase</keyword>
<evidence type="ECO:0000256" key="16">
    <source>
        <dbReference type="SAM" id="MobiDB-lite"/>
    </source>
</evidence>
<dbReference type="InterPro" id="IPR058047">
    <property type="entry name" value="CPSase_preATP-grasp"/>
</dbReference>
<protein>
    <submittedName>
        <fullName evidence="19">Carbamoyl-phosphate synthase large subunit</fullName>
    </submittedName>
</protein>
<accession>A0A0S1SGJ5</accession>
<keyword evidence="6" id="KW-0028">Amino-acid biosynthesis</keyword>
<dbReference type="Pfam" id="PF25596">
    <property type="entry name" value="CPSase_L_D1"/>
    <property type="match status" value="2"/>
</dbReference>
<dbReference type="InterPro" id="IPR005479">
    <property type="entry name" value="CPAse_ATP-bd"/>
</dbReference>
<dbReference type="KEGG" id="prf:PeribacterA2_0354"/>
<evidence type="ECO:0000256" key="4">
    <source>
        <dbReference type="ARBA" id="ARBA00022571"/>
    </source>
</evidence>
<dbReference type="EMBL" id="CP013065">
    <property type="protein sequence ID" value="ALM13052.1"/>
    <property type="molecule type" value="Genomic_DNA"/>
</dbReference>
<dbReference type="GO" id="GO:0046872">
    <property type="term" value="F:metal ion binding"/>
    <property type="evidence" value="ECO:0007669"/>
    <property type="project" value="UniProtKB-KW"/>
</dbReference>
<dbReference type="Gene3D" id="1.10.1030.10">
    <property type="entry name" value="Carbamoyl-phosphate synthetase, large subunit oligomerisation domain"/>
    <property type="match status" value="1"/>
</dbReference>
<keyword evidence="10 15" id="KW-0067">ATP-binding</keyword>
<dbReference type="NCBIfam" id="TIGR01369">
    <property type="entry name" value="CPSaseII_lrg"/>
    <property type="match status" value="1"/>
</dbReference>
<dbReference type="Proteomes" id="UP000069135">
    <property type="component" value="Chromosome"/>
</dbReference>
<dbReference type="InterPro" id="IPR036897">
    <property type="entry name" value="CarbamoylP_synth_lsu_oligo_sf"/>
</dbReference>
<feature type="domain" description="ATP-grasp" evidence="17">
    <location>
        <begin position="159"/>
        <end position="351"/>
    </location>
</feature>
<evidence type="ECO:0000256" key="14">
    <source>
        <dbReference type="ARBA" id="ARBA00047359"/>
    </source>
</evidence>
<dbReference type="GO" id="GO:0005737">
    <property type="term" value="C:cytoplasm"/>
    <property type="evidence" value="ECO:0007669"/>
    <property type="project" value="TreeGrafter"/>
</dbReference>
<keyword evidence="7" id="KW-0479">Metal-binding</keyword>
<dbReference type="NCBIfam" id="NF009455">
    <property type="entry name" value="PRK12815.1"/>
    <property type="match status" value="1"/>
</dbReference>
<dbReference type="InterPro" id="IPR006275">
    <property type="entry name" value="CPSase_lsu"/>
</dbReference>
<evidence type="ECO:0000313" key="20">
    <source>
        <dbReference type="Proteomes" id="UP000069135"/>
    </source>
</evidence>
<comment type="catalytic activity">
    <reaction evidence="14">
        <text>hydrogencarbonate + NH4(+) + 2 ATP = carbamoyl phosphate + 2 ADP + phosphate + 2 H(+)</text>
        <dbReference type="Rhea" id="RHEA:18029"/>
        <dbReference type="ChEBI" id="CHEBI:15378"/>
        <dbReference type="ChEBI" id="CHEBI:17544"/>
        <dbReference type="ChEBI" id="CHEBI:28938"/>
        <dbReference type="ChEBI" id="CHEBI:30616"/>
        <dbReference type="ChEBI" id="CHEBI:43474"/>
        <dbReference type="ChEBI" id="CHEBI:58228"/>
        <dbReference type="ChEBI" id="CHEBI:456216"/>
        <dbReference type="EC" id="6.3.4.16"/>
    </reaction>
</comment>
<dbReference type="SUPFAM" id="SSF48108">
    <property type="entry name" value="Carbamoyl phosphate synthetase, large subunit connection domain"/>
    <property type="match status" value="1"/>
</dbReference>
<dbReference type="GO" id="GO:0004088">
    <property type="term" value="F:carbamoyl-phosphate synthase (glutamine-hydrolyzing) activity"/>
    <property type="evidence" value="ECO:0007669"/>
    <property type="project" value="TreeGrafter"/>
</dbReference>
<keyword evidence="9 15" id="KW-0547">Nucleotide-binding</keyword>
<dbReference type="PANTHER" id="PTHR11405">
    <property type="entry name" value="CARBAMOYLTRANSFERASE FAMILY MEMBER"/>
    <property type="match status" value="1"/>
</dbReference>
<keyword evidence="11" id="KW-0460">Magnesium</keyword>
<evidence type="ECO:0000313" key="19">
    <source>
        <dbReference type="EMBL" id="ALM13052.1"/>
    </source>
</evidence>
<dbReference type="InterPro" id="IPR036914">
    <property type="entry name" value="MGS-like_dom_sf"/>
</dbReference>
<dbReference type="AlphaFoldDB" id="A0A0S1SUM6"/>
<dbReference type="PANTHER" id="PTHR11405:SF53">
    <property type="entry name" value="CARBAMOYL-PHOSPHATE SYNTHASE [AMMONIA], MITOCHONDRIAL"/>
    <property type="match status" value="1"/>
</dbReference>
<dbReference type="Pfam" id="PF02787">
    <property type="entry name" value="CPSase_L_D3"/>
    <property type="match status" value="1"/>
</dbReference>
<evidence type="ECO:0000256" key="10">
    <source>
        <dbReference type="ARBA" id="ARBA00022840"/>
    </source>
</evidence>
<dbReference type="FunFam" id="3.30.1490.20:FF:000001">
    <property type="entry name" value="Carbamoyl-phosphate synthase large chain"/>
    <property type="match status" value="1"/>
</dbReference>
<accession>A0A0S1SQC2</accession>
<dbReference type="Gene3D" id="3.40.50.1380">
    <property type="entry name" value="Methylglyoxal synthase-like domain"/>
    <property type="match status" value="1"/>
</dbReference>
<evidence type="ECO:0000259" key="17">
    <source>
        <dbReference type="PROSITE" id="PS50975"/>
    </source>
</evidence>
<keyword evidence="13" id="KW-0464">Manganese</keyword>
<dbReference type="PROSITE" id="PS50975">
    <property type="entry name" value="ATP_GRASP"/>
    <property type="match status" value="2"/>
</dbReference>
<dbReference type="GO" id="GO:0006526">
    <property type="term" value="P:L-arginine biosynthetic process"/>
    <property type="evidence" value="ECO:0007669"/>
    <property type="project" value="UniProtKB-KW"/>
</dbReference>
<dbReference type="SUPFAM" id="SSF52440">
    <property type="entry name" value="PreATP-grasp domain"/>
    <property type="match status" value="2"/>
</dbReference>
<accession>A0A0S1SKQ1</accession>
<feature type="domain" description="ATP-grasp" evidence="17">
    <location>
        <begin position="698"/>
        <end position="889"/>
    </location>
</feature>
<dbReference type="GO" id="GO:0006541">
    <property type="term" value="P:glutamine metabolic process"/>
    <property type="evidence" value="ECO:0007669"/>
    <property type="project" value="TreeGrafter"/>
</dbReference>
<evidence type="ECO:0000256" key="8">
    <source>
        <dbReference type="ARBA" id="ARBA00022737"/>
    </source>
</evidence>
<dbReference type="STRING" id="1735162.PeribacterB2_0354"/>